<dbReference type="RefSeq" id="XP_011396362.1">
    <property type="nucleotide sequence ID" value="XM_011398060.1"/>
</dbReference>
<evidence type="ECO:0000313" key="1">
    <source>
        <dbReference type="EMBL" id="KFM23489.1"/>
    </source>
</evidence>
<gene>
    <name evidence="1" type="ORF">F751_4371</name>
</gene>
<sequence>MWDGVLAGVGRLRHATHHRTCISHSAHSTWLCWQLPLHRAWVRAIMNYAGWCACGARSFHNGRHSSRLDHAIDSE</sequence>
<accession>A0A087SCN5</accession>
<protein>
    <submittedName>
        <fullName evidence="1">Uncharacterized protein</fullName>
    </submittedName>
</protein>
<dbReference type="EMBL" id="KL662094">
    <property type="protein sequence ID" value="KFM23489.1"/>
    <property type="molecule type" value="Genomic_DNA"/>
</dbReference>
<proteinExistence type="predicted"/>
<dbReference type="AlphaFoldDB" id="A0A087SCN5"/>
<dbReference type="GeneID" id="23615762"/>
<keyword evidence="2" id="KW-1185">Reference proteome</keyword>
<name>A0A087SCN5_AUXPR</name>
<evidence type="ECO:0000313" key="2">
    <source>
        <dbReference type="Proteomes" id="UP000028924"/>
    </source>
</evidence>
<reference evidence="1 2" key="1">
    <citation type="journal article" date="2014" name="BMC Genomics">
        <title>Oil accumulation mechanisms of the oleaginous microalga Chlorella protothecoides revealed through its genome, transcriptomes, and proteomes.</title>
        <authorList>
            <person name="Gao C."/>
            <person name="Wang Y."/>
            <person name="Shen Y."/>
            <person name="Yan D."/>
            <person name="He X."/>
            <person name="Dai J."/>
            <person name="Wu Q."/>
        </authorList>
    </citation>
    <scope>NUCLEOTIDE SEQUENCE [LARGE SCALE GENOMIC DNA]</scope>
    <source>
        <strain evidence="1 2">0710</strain>
    </source>
</reference>
<dbReference type="Proteomes" id="UP000028924">
    <property type="component" value="Unassembled WGS sequence"/>
</dbReference>
<dbReference type="KEGG" id="apro:F751_4371"/>
<organism evidence="1 2">
    <name type="scientific">Auxenochlorella protothecoides</name>
    <name type="common">Green microalga</name>
    <name type="synonym">Chlorella protothecoides</name>
    <dbReference type="NCBI Taxonomy" id="3075"/>
    <lineage>
        <taxon>Eukaryota</taxon>
        <taxon>Viridiplantae</taxon>
        <taxon>Chlorophyta</taxon>
        <taxon>core chlorophytes</taxon>
        <taxon>Trebouxiophyceae</taxon>
        <taxon>Chlorellales</taxon>
        <taxon>Chlorellaceae</taxon>
        <taxon>Auxenochlorella</taxon>
    </lineage>
</organism>